<protein>
    <submittedName>
        <fullName evidence="2">Uncharacterized protein</fullName>
    </submittedName>
</protein>
<evidence type="ECO:0000256" key="1">
    <source>
        <dbReference type="SAM" id="MobiDB-lite"/>
    </source>
</evidence>
<dbReference type="EMBL" id="JACASF010000022">
    <property type="protein sequence ID" value="KAF6403700.1"/>
    <property type="molecule type" value="Genomic_DNA"/>
</dbReference>
<evidence type="ECO:0000313" key="2">
    <source>
        <dbReference type="EMBL" id="KAF6403700.1"/>
    </source>
</evidence>
<feature type="region of interest" description="Disordered" evidence="1">
    <location>
        <begin position="116"/>
        <end position="141"/>
    </location>
</feature>
<comment type="caution">
    <text evidence="2">The sequence shown here is derived from an EMBL/GenBank/DDBJ whole genome shotgun (WGS) entry which is preliminary data.</text>
</comment>
<name>A0A7J8BYN3_MOLMO</name>
<reference evidence="2 3" key="1">
    <citation type="journal article" date="2020" name="Nature">
        <title>Six reference-quality genomes reveal evolution of bat adaptations.</title>
        <authorList>
            <person name="Jebb D."/>
            <person name="Huang Z."/>
            <person name="Pippel M."/>
            <person name="Hughes G.M."/>
            <person name="Lavrichenko K."/>
            <person name="Devanna P."/>
            <person name="Winkler S."/>
            <person name="Jermiin L.S."/>
            <person name="Skirmuntt E.C."/>
            <person name="Katzourakis A."/>
            <person name="Burkitt-Gray L."/>
            <person name="Ray D.A."/>
            <person name="Sullivan K.A.M."/>
            <person name="Roscito J.G."/>
            <person name="Kirilenko B.M."/>
            <person name="Davalos L.M."/>
            <person name="Corthals A.P."/>
            <person name="Power M.L."/>
            <person name="Jones G."/>
            <person name="Ransome R.D."/>
            <person name="Dechmann D.K.N."/>
            <person name="Locatelli A.G."/>
            <person name="Puechmaille S.J."/>
            <person name="Fedrigo O."/>
            <person name="Jarvis E.D."/>
            <person name="Hiller M."/>
            <person name="Vernes S.C."/>
            <person name="Myers E.W."/>
            <person name="Teeling E.C."/>
        </authorList>
    </citation>
    <scope>NUCLEOTIDE SEQUENCE [LARGE SCALE GENOMIC DNA]</scope>
    <source>
        <strain evidence="2">MMolMol1</strain>
        <tissue evidence="2">Muscle</tissue>
    </source>
</reference>
<feature type="compositionally biased region" description="Low complexity" evidence="1">
    <location>
        <begin position="208"/>
        <end position="223"/>
    </location>
</feature>
<feature type="region of interest" description="Disordered" evidence="1">
    <location>
        <begin position="207"/>
        <end position="275"/>
    </location>
</feature>
<accession>A0A7J8BYN3</accession>
<dbReference type="InParanoid" id="A0A7J8BYN3"/>
<dbReference type="Proteomes" id="UP000550707">
    <property type="component" value="Unassembled WGS sequence"/>
</dbReference>
<organism evidence="2 3">
    <name type="scientific">Molossus molossus</name>
    <name type="common">Pallas' mastiff bat</name>
    <name type="synonym">Vespertilio molossus</name>
    <dbReference type="NCBI Taxonomy" id="27622"/>
    <lineage>
        <taxon>Eukaryota</taxon>
        <taxon>Metazoa</taxon>
        <taxon>Chordata</taxon>
        <taxon>Craniata</taxon>
        <taxon>Vertebrata</taxon>
        <taxon>Euteleostomi</taxon>
        <taxon>Mammalia</taxon>
        <taxon>Eutheria</taxon>
        <taxon>Laurasiatheria</taxon>
        <taxon>Chiroptera</taxon>
        <taxon>Yangochiroptera</taxon>
        <taxon>Molossidae</taxon>
        <taxon>Molossus</taxon>
    </lineage>
</organism>
<evidence type="ECO:0000313" key="3">
    <source>
        <dbReference type="Proteomes" id="UP000550707"/>
    </source>
</evidence>
<keyword evidence="3" id="KW-1185">Reference proteome</keyword>
<proteinExistence type="predicted"/>
<gene>
    <name evidence="2" type="ORF">HJG59_010096</name>
</gene>
<sequence length="275" mass="28859">MFALGLVQRGCSPKRGALGGDGTERWEAAHVPDTQQGEKIDLSGPLPHGKWTLSRLYSRVEVRLRGHAWALNPALRSASVPWPGCSRSCGDREHPLCCLFSQSLQTRVLALTQGNHRSFPSTHRRPQLVSRSSPGDTTGGAGVLMSCGGGIPGPAPGHAGRLPPLALPTIAGLCDSRLGQILPSQEWRFLLSPLPWYLVQTPNNVFKGGDPAGTPSPGSSPPGLWDTAPPSRSDTPGPKAPTRSPPGVGAAAESESSLILLGHTELAEPDPNTLG</sequence>
<dbReference type="AlphaFoldDB" id="A0A7J8BYN3"/>